<evidence type="ECO:0000256" key="1">
    <source>
        <dbReference type="SAM" id="MobiDB-lite"/>
    </source>
</evidence>
<accession>A0ABP0MCS5</accession>
<reference evidence="2 3" key="1">
    <citation type="submission" date="2024-02" db="EMBL/GenBank/DDBJ databases">
        <authorList>
            <person name="Chen Y."/>
            <person name="Shah S."/>
            <person name="Dougan E. K."/>
            <person name="Thang M."/>
            <person name="Chan C."/>
        </authorList>
    </citation>
    <scope>NUCLEOTIDE SEQUENCE [LARGE SCALE GENOMIC DNA]</scope>
</reference>
<feature type="region of interest" description="Disordered" evidence="1">
    <location>
        <begin position="81"/>
        <end position="206"/>
    </location>
</feature>
<name>A0ABP0MCS5_9DINO</name>
<dbReference type="EMBL" id="CAXAMM010021112">
    <property type="protein sequence ID" value="CAK9049275.1"/>
    <property type="molecule type" value="Genomic_DNA"/>
</dbReference>
<keyword evidence="3" id="KW-1185">Reference proteome</keyword>
<proteinExistence type="predicted"/>
<organism evidence="2 3">
    <name type="scientific">Durusdinium trenchii</name>
    <dbReference type="NCBI Taxonomy" id="1381693"/>
    <lineage>
        <taxon>Eukaryota</taxon>
        <taxon>Sar</taxon>
        <taxon>Alveolata</taxon>
        <taxon>Dinophyceae</taxon>
        <taxon>Suessiales</taxon>
        <taxon>Symbiodiniaceae</taxon>
        <taxon>Durusdinium</taxon>
    </lineage>
</organism>
<gene>
    <name evidence="2" type="ORF">SCF082_LOCUS27321</name>
</gene>
<feature type="region of interest" description="Disordered" evidence="1">
    <location>
        <begin position="218"/>
        <end position="239"/>
    </location>
</feature>
<feature type="compositionally biased region" description="Basic and acidic residues" evidence="1">
    <location>
        <begin position="181"/>
        <end position="192"/>
    </location>
</feature>
<feature type="compositionally biased region" description="Basic residues" evidence="1">
    <location>
        <begin position="102"/>
        <end position="120"/>
    </location>
</feature>
<dbReference type="Proteomes" id="UP001642464">
    <property type="component" value="Unassembled WGS sequence"/>
</dbReference>
<evidence type="ECO:0000313" key="3">
    <source>
        <dbReference type="Proteomes" id="UP001642464"/>
    </source>
</evidence>
<comment type="caution">
    <text evidence="2">The sequence shown here is derived from an EMBL/GenBank/DDBJ whole genome shotgun (WGS) entry which is preliminary data.</text>
</comment>
<evidence type="ECO:0000313" key="2">
    <source>
        <dbReference type="EMBL" id="CAK9049275.1"/>
    </source>
</evidence>
<protein>
    <submittedName>
        <fullName evidence="2">NAD(+) synthase [glutamine-hydrolyzing]</fullName>
    </submittedName>
</protein>
<sequence>MSALVRITTGIMPQHSRVGMSRAMAQFGEVVHCHKPPYSGIPGEDFVNVRFGTQEAADRAYVALKAGQVFVDGFPVGVGPAGGPKGGNDGPMAITNSGGPPRRPRSRSPPRLYGRNRARSPMRGGRSPDARRRPSPPPRRKRSPPGEAPRANFPSRNDPKSPSPRRLLRDMGGRRSRSRSYPRERRREERASEFSGGASNASRLTGQSRVVAFNTISPTQNCSAPFSDDSDKAAGGSSYEKRPNWRKRYRRVLPFDEARRCVQAIGFSCRSEWDEWVADGKKSPFLGPYVPSDPEAMYAEEWQGWDDFLGVILPFAQARLVSRLLGLKNQESWYRFVEADPVRLRSLRLPALPAVYYRNDWQGYEDWLDLPNETLYVPKEWQT</sequence>